<dbReference type="EMBL" id="BGPR01004614">
    <property type="protein sequence ID" value="GBN01393.1"/>
    <property type="molecule type" value="Genomic_DNA"/>
</dbReference>
<evidence type="ECO:0000313" key="3">
    <source>
        <dbReference type="Proteomes" id="UP000499080"/>
    </source>
</evidence>
<evidence type="ECO:0000313" key="1">
    <source>
        <dbReference type="EMBL" id="GBN01393.1"/>
    </source>
</evidence>
<keyword evidence="3" id="KW-1185">Reference proteome</keyword>
<dbReference type="EMBL" id="BGPR01004614">
    <property type="protein sequence ID" value="GBN01394.1"/>
    <property type="molecule type" value="Genomic_DNA"/>
</dbReference>
<dbReference type="AlphaFoldDB" id="A0A4Y2KFA1"/>
<accession>A0A4Y2KFA1</accession>
<reference evidence="2 3" key="1">
    <citation type="journal article" date="2019" name="Sci. Rep.">
        <title>Orb-weaving spider Araneus ventricosus genome elucidates the spidroin gene catalogue.</title>
        <authorList>
            <person name="Kono N."/>
            <person name="Nakamura H."/>
            <person name="Ohtoshi R."/>
            <person name="Moran D.A.P."/>
            <person name="Shinohara A."/>
            <person name="Yoshida Y."/>
            <person name="Fujiwara M."/>
            <person name="Mori M."/>
            <person name="Tomita M."/>
            <person name="Arakawa K."/>
        </authorList>
    </citation>
    <scope>NUCLEOTIDE SEQUENCE [LARGE SCALE GENOMIC DNA]</scope>
</reference>
<dbReference type="Proteomes" id="UP000499080">
    <property type="component" value="Unassembled WGS sequence"/>
</dbReference>
<gene>
    <name evidence="1" type="ORF">AVEN_59379_1</name>
    <name evidence="2" type="ORF">AVEN_59380_1</name>
</gene>
<sequence>MGDLGQETHNDISRRHEISIKKDFRNPSSGCCWRTVERFFPIENVHRERVFGFVRKWGGGQTTLDDISRLSNLSCETKIHKIGRKVEAGGLGEEFFLWGNTLNSSPASTNCDNFCSI</sequence>
<organism evidence="2 3">
    <name type="scientific">Araneus ventricosus</name>
    <name type="common">Orbweaver spider</name>
    <name type="synonym">Epeira ventricosa</name>
    <dbReference type="NCBI Taxonomy" id="182803"/>
    <lineage>
        <taxon>Eukaryota</taxon>
        <taxon>Metazoa</taxon>
        <taxon>Ecdysozoa</taxon>
        <taxon>Arthropoda</taxon>
        <taxon>Chelicerata</taxon>
        <taxon>Arachnida</taxon>
        <taxon>Araneae</taxon>
        <taxon>Araneomorphae</taxon>
        <taxon>Entelegynae</taxon>
        <taxon>Araneoidea</taxon>
        <taxon>Araneidae</taxon>
        <taxon>Araneus</taxon>
    </lineage>
</organism>
<name>A0A4Y2KFA1_ARAVE</name>
<comment type="caution">
    <text evidence="2">The sequence shown here is derived from an EMBL/GenBank/DDBJ whole genome shotgun (WGS) entry which is preliminary data.</text>
</comment>
<proteinExistence type="predicted"/>
<protein>
    <submittedName>
        <fullName evidence="2">Uncharacterized protein</fullName>
    </submittedName>
</protein>
<evidence type="ECO:0000313" key="2">
    <source>
        <dbReference type="EMBL" id="GBN01394.1"/>
    </source>
</evidence>